<gene>
    <name evidence="11" type="ORF">RVY80_02960</name>
</gene>
<dbReference type="InterPro" id="IPR017871">
    <property type="entry name" value="ABC_transporter-like_CS"/>
</dbReference>
<evidence type="ECO:0000256" key="1">
    <source>
        <dbReference type="ARBA" id="ARBA00004202"/>
    </source>
</evidence>
<evidence type="ECO:0000256" key="3">
    <source>
        <dbReference type="ARBA" id="ARBA00022475"/>
    </source>
</evidence>
<keyword evidence="8" id="KW-0406">Ion transport</keyword>
<keyword evidence="5" id="KW-0547">Nucleotide-binding</keyword>
<dbReference type="RefSeq" id="WP_317329631.1">
    <property type="nucleotide sequence ID" value="NZ_JAWJZA010000001.1"/>
</dbReference>
<name>A0ABU3Z7C8_9FIRM</name>
<feature type="domain" description="ABC transporter" evidence="10">
    <location>
        <begin position="26"/>
        <end position="262"/>
    </location>
</feature>
<dbReference type="InterPro" id="IPR003439">
    <property type="entry name" value="ABC_transporter-like_ATP-bd"/>
</dbReference>
<evidence type="ECO:0000256" key="6">
    <source>
        <dbReference type="ARBA" id="ARBA00022840"/>
    </source>
</evidence>
<protein>
    <submittedName>
        <fullName evidence="11">ABC transporter ATP-binding protein</fullName>
    </submittedName>
</protein>
<keyword evidence="9" id="KW-0472">Membrane</keyword>
<dbReference type="SUPFAM" id="SSF52540">
    <property type="entry name" value="P-loop containing nucleoside triphosphate hydrolases"/>
    <property type="match status" value="1"/>
</dbReference>
<dbReference type="InterPro" id="IPR027417">
    <property type="entry name" value="P-loop_NTPase"/>
</dbReference>
<evidence type="ECO:0000256" key="4">
    <source>
        <dbReference type="ARBA" id="ARBA00022496"/>
    </source>
</evidence>
<comment type="caution">
    <text evidence="11">The sequence shown here is derived from an EMBL/GenBank/DDBJ whole genome shotgun (WGS) entry which is preliminary data.</text>
</comment>
<evidence type="ECO:0000256" key="5">
    <source>
        <dbReference type="ARBA" id="ARBA00022741"/>
    </source>
</evidence>
<evidence type="ECO:0000313" key="11">
    <source>
        <dbReference type="EMBL" id="MDV5087806.1"/>
    </source>
</evidence>
<keyword evidence="7" id="KW-0408">Iron</keyword>
<evidence type="ECO:0000256" key="8">
    <source>
        <dbReference type="ARBA" id="ARBA00023065"/>
    </source>
</evidence>
<dbReference type="InterPro" id="IPR051535">
    <property type="entry name" value="Siderophore_ABC-ATPase"/>
</dbReference>
<evidence type="ECO:0000256" key="2">
    <source>
        <dbReference type="ARBA" id="ARBA00022448"/>
    </source>
</evidence>
<dbReference type="PANTHER" id="PTHR42771:SF10">
    <property type="entry name" value="FERRICHROME TRANSPORT ATP-BINDING PROTEIN FHUC"/>
    <property type="match status" value="1"/>
</dbReference>
<comment type="subcellular location">
    <subcellularLocation>
        <location evidence="1">Cell membrane</location>
        <topology evidence="1">Peripheral membrane protein</topology>
    </subcellularLocation>
</comment>
<accession>A0ABU3Z7C8</accession>
<dbReference type="EMBL" id="JAWJZB010000003">
    <property type="protein sequence ID" value="MDV5087806.1"/>
    <property type="molecule type" value="Genomic_DNA"/>
</dbReference>
<evidence type="ECO:0000256" key="9">
    <source>
        <dbReference type="ARBA" id="ARBA00023136"/>
    </source>
</evidence>
<dbReference type="InterPro" id="IPR003593">
    <property type="entry name" value="AAA+_ATPase"/>
</dbReference>
<dbReference type="PROSITE" id="PS00211">
    <property type="entry name" value="ABC_TRANSPORTER_1"/>
    <property type="match status" value="1"/>
</dbReference>
<dbReference type="GO" id="GO:0005524">
    <property type="term" value="F:ATP binding"/>
    <property type="evidence" value="ECO:0007669"/>
    <property type="project" value="UniProtKB-KW"/>
</dbReference>
<dbReference type="CDD" id="cd03214">
    <property type="entry name" value="ABC_Iron-Siderophores_B12_Hemin"/>
    <property type="match status" value="1"/>
</dbReference>
<evidence type="ECO:0000259" key="10">
    <source>
        <dbReference type="PROSITE" id="PS50893"/>
    </source>
</evidence>
<dbReference type="PROSITE" id="PS50893">
    <property type="entry name" value="ABC_TRANSPORTER_2"/>
    <property type="match status" value="1"/>
</dbReference>
<dbReference type="SMART" id="SM00382">
    <property type="entry name" value="AAA"/>
    <property type="match status" value="1"/>
</dbReference>
<dbReference type="Proteomes" id="UP001272515">
    <property type="component" value="Unassembled WGS sequence"/>
</dbReference>
<keyword evidence="2" id="KW-0813">Transport</keyword>
<proteinExistence type="predicted"/>
<dbReference type="Gene3D" id="3.40.50.300">
    <property type="entry name" value="P-loop containing nucleotide triphosphate hydrolases"/>
    <property type="match status" value="1"/>
</dbReference>
<keyword evidence="4" id="KW-0410">Iron transport</keyword>
<evidence type="ECO:0000313" key="12">
    <source>
        <dbReference type="Proteomes" id="UP001272515"/>
    </source>
</evidence>
<dbReference type="Pfam" id="PF00005">
    <property type="entry name" value="ABC_tran"/>
    <property type="match status" value="1"/>
</dbReference>
<sequence>MDTVKAPTIPQTKQDKGEYTNNTAAILVDHVFLSFGPKQVLKDITWSVPSGQITTLIGPNGCGKSTLLKAMIGHNTISEGSIYIQNEPLSSYTNKSLAQYMAFLPQVPDMPRDMTVEELVYCGRFPYQAWWKNTAQEDRLAVDEALEITKTSHLREQLIPSLSGGERQRVWIAMALAQQPQLLVLDEPTTYLDINHQFEIMELLKRLNETKGLTVLMVLHELNLAAQYSHHIGVMQEGRLVTTGSAQEVITESLLHDIFYVRSTIETVDEHVYVKIKGLCD</sequence>
<dbReference type="PANTHER" id="PTHR42771">
    <property type="entry name" value="IRON(3+)-HYDROXAMATE IMPORT ATP-BINDING PROTEIN FHUC"/>
    <property type="match status" value="1"/>
</dbReference>
<evidence type="ECO:0000256" key="7">
    <source>
        <dbReference type="ARBA" id="ARBA00023004"/>
    </source>
</evidence>
<keyword evidence="3" id="KW-1003">Cell membrane</keyword>
<reference evidence="11 12" key="1">
    <citation type="submission" date="2023-10" db="EMBL/GenBank/DDBJ databases">
        <title>Veillonella sp. nov., isolated from a pig farm feces dump.</title>
        <authorList>
            <person name="Chang Y.-H."/>
        </authorList>
    </citation>
    <scope>NUCLEOTIDE SEQUENCE [LARGE SCALE GENOMIC DNA]</scope>
    <source>
        <strain evidence="11 12">YH-vei2233</strain>
    </source>
</reference>
<keyword evidence="12" id="KW-1185">Reference proteome</keyword>
<keyword evidence="6 11" id="KW-0067">ATP-binding</keyword>
<organism evidence="11 12">
    <name type="scientific">Veillonella absiana</name>
    <dbReference type="NCBI Taxonomy" id="3079305"/>
    <lineage>
        <taxon>Bacteria</taxon>
        <taxon>Bacillati</taxon>
        <taxon>Bacillota</taxon>
        <taxon>Negativicutes</taxon>
        <taxon>Veillonellales</taxon>
        <taxon>Veillonellaceae</taxon>
        <taxon>Veillonella</taxon>
    </lineage>
</organism>